<evidence type="ECO:0000313" key="2">
    <source>
        <dbReference type="Proteomes" id="UP000001963"/>
    </source>
</evidence>
<reference evidence="1 2" key="1">
    <citation type="journal article" date="2007" name="J. Bacteriol.">
        <title>Genome sequence analysis of the emerging human pathogenic acetic acid bacterium Granulibacter bethesdensis.</title>
        <authorList>
            <person name="Greenberg D.E."/>
            <person name="Porcella S.F."/>
            <person name="Zelazny A.M."/>
            <person name="Virtaneva K."/>
            <person name="Sturdevant D.E."/>
            <person name="Kupko J.J.III."/>
            <person name="Barbian K.D."/>
            <person name="Babar A."/>
            <person name="Dorward D.W."/>
            <person name="Holland S.M."/>
        </authorList>
    </citation>
    <scope>NUCLEOTIDE SEQUENCE [LARGE SCALE GENOMIC DNA]</scope>
    <source>
        <strain evidence="2">ATCC BAA-1260 / CGDNIH1</strain>
    </source>
</reference>
<dbReference type="KEGG" id="gbe:GbCGDNIH1_8038"/>
<dbReference type="Proteomes" id="UP000001963">
    <property type="component" value="Chromosome"/>
</dbReference>
<organism evidence="1 2">
    <name type="scientific">Granulibacter bethesdensis (strain ATCC BAA-1260 / CGDNIH1)</name>
    <dbReference type="NCBI Taxonomy" id="391165"/>
    <lineage>
        <taxon>Bacteria</taxon>
        <taxon>Pseudomonadati</taxon>
        <taxon>Pseudomonadota</taxon>
        <taxon>Alphaproteobacteria</taxon>
        <taxon>Acetobacterales</taxon>
        <taxon>Acetobacteraceae</taxon>
        <taxon>Granulibacter</taxon>
    </lineage>
</organism>
<dbReference type="AlphaFoldDB" id="A0A286M391"/>
<gene>
    <name evidence="1" type="ordered locus">GbCGDNIH1_8038</name>
</gene>
<name>A0A286M391_GRABC</name>
<keyword evidence="2" id="KW-1185">Reference proteome</keyword>
<evidence type="ECO:0000313" key="1">
    <source>
        <dbReference type="EMBL" id="ASV62490.1"/>
    </source>
</evidence>
<accession>A0A286M391</accession>
<dbReference type="EMBL" id="CP000394">
    <property type="protein sequence ID" value="ASV62490.1"/>
    <property type="molecule type" value="Genomic_DNA"/>
</dbReference>
<protein>
    <submittedName>
        <fullName evidence="1">Uncharacterized protein</fullName>
    </submittedName>
</protein>
<proteinExistence type="predicted"/>
<sequence length="57" mass="6422">MAGMARFRKLDLDPVLNQQIQHGPKPAGSTLPCRWIENDDQDQLACAVVYKRVNVTL</sequence>